<sequence length="237" mass="24896">MSTARLVLVHGTRLSHTQWAPYNGLFPHFEVVTPDLPGHGARTGERFTTDAAVEAIADAVDGGDEALPTVVAGHSLGGYMAMAYAAQHPDRLAGLVTIGAAAVPAGPGAAAYRLLGRALERSGDERAGAFANRVIARLTSEQTLALVTAGGTTYAATRDAWAAVMAGGRPELLARVRCPVLVVGGQLDQLAIQSRRYAAAAPRGRRVIVPRATHFLPLTHVDVVARILRDFVDEVVP</sequence>
<dbReference type="InterPro" id="IPR050266">
    <property type="entry name" value="AB_hydrolase_sf"/>
</dbReference>
<keyword evidence="2" id="KW-0378">Hydrolase</keyword>
<organism evidence="2 3">
    <name type="scientific">Knoellia koreensis</name>
    <dbReference type="NCBI Taxonomy" id="2730921"/>
    <lineage>
        <taxon>Bacteria</taxon>
        <taxon>Bacillati</taxon>
        <taxon>Actinomycetota</taxon>
        <taxon>Actinomycetes</taxon>
        <taxon>Micrococcales</taxon>
        <taxon>Intrasporangiaceae</taxon>
        <taxon>Knoellia</taxon>
    </lineage>
</organism>
<gene>
    <name evidence="2" type="ORF">HJG52_00865</name>
</gene>
<dbReference type="Proteomes" id="UP000588586">
    <property type="component" value="Unassembled WGS sequence"/>
</dbReference>
<accession>A0A849HBY0</accession>
<evidence type="ECO:0000259" key="1">
    <source>
        <dbReference type="Pfam" id="PF12697"/>
    </source>
</evidence>
<dbReference type="EMBL" id="JABEPQ010000001">
    <property type="protein sequence ID" value="NNM44559.1"/>
    <property type="molecule type" value="Genomic_DNA"/>
</dbReference>
<evidence type="ECO:0000313" key="2">
    <source>
        <dbReference type="EMBL" id="NNM44559.1"/>
    </source>
</evidence>
<protein>
    <submittedName>
        <fullName evidence="2">Alpha/beta hydrolase</fullName>
    </submittedName>
</protein>
<name>A0A849HBY0_9MICO</name>
<dbReference type="InterPro" id="IPR029058">
    <property type="entry name" value="AB_hydrolase_fold"/>
</dbReference>
<dbReference type="AlphaFoldDB" id="A0A849HBY0"/>
<proteinExistence type="predicted"/>
<keyword evidence="3" id="KW-1185">Reference proteome</keyword>
<dbReference type="GO" id="GO:0016787">
    <property type="term" value="F:hydrolase activity"/>
    <property type="evidence" value="ECO:0007669"/>
    <property type="project" value="UniProtKB-KW"/>
</dbReference>
<dbReference type="PRINTS" id="PR00111">
    <property type="entry name" value="ABHYDROLASE"/>
</dbReference>
<dbReference type="RefSeq" id="WP_171241700.1">
    <property type="nucleotide sequence ID" value="NZ_JABEPQ010000001.1"/>
</dbReference>
<comment type="caution">
    <text evidence="2">The sequence shown here is derived from an EMBL/GenBank/DDBJ whole genome shotgun (WGS) entry which is preliminary data.</text>
</comment>
<dbReference type="SUPFAM" id="SSF53474">
    <property type="entry name" value="alpha/beta-Hydrolases"/>
    <property type="match status" value="1"/>
</dbReference>
<evidence type="ECO:0000313" key="3">
    <source>
        <dbReference type="Proteomes" id="UP000588586"/>
    </source>
</evidence>
<reference evidence="2 3" key="1">
    <citation type="submission" date="2020-04" db="EMBL/GenBank/DDBJ databases">
        <title>Knoellia sp. isolate from air conditioner.</title>
        <authorList>
            <person name="Chea S."/>
            <person name="Kim D.-U."/>
        </authorList>
    </citation>
    <scope>NUCLEOTIDE SEQUENCE [LARGE SCALE GENOMIC DNA]</scope>
    <source>
        <strain evidence="2 3">DB2414S</strain>
    </source>
</reference>
<dbReference type="PANTHER" id="PTHR43798">
    <property type="entry name" value="MONOACYLGLYCEROL LIPASE"/>
    <property type="match status" value="1"/>
</dbReference>
<dbReference type="Pfam" id="PF12697">
    <property type="entry name" value="Abhydrolase_6"/>
    <property type="match status" value="1"/>
</dbReference>
<dbReference type="InterPro" id="IPR000073">
    <property type="entry name" value="AB_hydrolase_1"/>
</dbReference>
<dbReference type="Gene3D" id="3.40.50.1820">
    <property type="entry name" value="alpha/beta hydrolase"/>
    <property type="match status" value="1"/>
</dbReference>
<feature type="domain" description="AB hydrolase-1" evidence="1">
    <location>
        <begin position="6"/>
        <end position="226"/>
    </location>
</feature>